<accession>A0A5R9QIG8</accession>
<evidence type="ECO:0000313" key="2">
    <source>
        <dbReference type="Proteomes" id="UP000306753"/>
    </source>
</evidence>
<dbReference type="Proteomes" id="UP000306753">
    <property type="component" value="Unassembled WGS sequence"/>
</dbReference>
<gene>
    <name evidence="1" type="ORF">DN820_01875</name>
</gene>
<comment type="caution">
    <text evidence="1">The sequence shown here is derived from an EMBL/GenBank/DDBJ whole genome shotgun (WGS) entry which is preliminary data.</text>
</comment>
<evidence type="ECO:0000313" key="1">
    <source>
        <dbReference type="EMBL" id="TLX65086.1"/>
    </source>
</evidence>
<protein>
    <submittedName>
        <fullName evidence="1">Uncharacterized protein</fullName>
    </submittedName>
</protein>
<dbReference type="RefSeq" id="WP_138410753.1">
    <property type="nucleotide sequence ID" value="NZ_QLAG01000002.1"/>
</dbReference>
<sequence>MIEEVEALMAHWGERSRGGLGGPGAGGSSPLAVAMQYGGMIPTGSRGTMGLAGAEDRAAEEVDAAIGSLKQAGLAQDRKLAKAWRLAGNAGRPPFCLETQLVKLAMVRYLPDPAPTVAQQMRRVRIGSERTYHERVHKLHELVKAELERRARMQRVHGGRYVA</sequence>
<organism evidence="1 2">
    <name type="scientific">Stutzerimonas nosocomialis</name>
    <dbReference type="NCBI Taxonomy" id="1056496"/>
    <lineage>
        <taxon>Bacteria</taxon>
        <taxon>Pseudomonadati</taxon>
        <taxon>Pseudomonadota</taxon>
        <taxon>Gammaproteobacteria</taxon>
        <taxon>Pseudomonadales</taxon>
        <taxon>Pseudomonadaceae</taxon>
        <taxon>Stutzerimonas</taxon>
    </lineage>
</organism>
<name>A0A5R9QIG8_9GAMM</name>
<dbReference type="EMBL" id="QLAG01000002">
    <property type="protein sequence ID" value="TLX65086.1"/>
    <property type="molecule type" value="Genomic_DNA"/>
</dbReference>
<proteinExistence type="predicted"/>
<keyword evidence="2" id="KW-1185">Reference proteome</keyword>
<dbReference type="AlphaFoldDB" id="A0A5R9QIG8"/>
<reference evidence="1 2" key="1">
    <citation type="journal article" date="2017" name="Eur. J. Clin. Microbiol. Infect. Dis.">
        <title>Uncommonly isolated clinical Pseudomonas: identification and phylogenetic assignation.</title>
        <authorList>
            <person name="Mulet M."/>
            <person name="Gomila M."/>
            <person name="Ramirez A."/>
            <person name="Cardew S."/>
            <person name="Moore E.R."/>
            <person name="Lalucat J."/>
            <person name="Garcia-Valdes E."/>
        </authorList>
    </citation>
    <scope>NUCLEOTIDE SEQUENCE [LARGE SCALE GENOMIC DNA]</scope>
    <source>
        <strain evidence="1 2">SD129</strain>
    </source>
</reference>